<accession>A0A0F9KDH5</accession>
<sequence>MPTKETINYSLLPFHMQEGMKAYMEIGRPTGDFLFHILSNNFVAASYHADDINQHQLFSYCNFLYNECHPLSWGKEETVWAWMKHHGFIGLEVKEGVEYCIGILVNNEPYEMVTENGNRLKECFEYTPNVVEDKAYDITYCIFCHVKEEIEEVTCIRTFKHIKLKTEPLYHWISKSKAWFPGPPWKEQEKSQ</sequence>
<gene>
    <name evidence="1" type="ORF">LCGC14_1341540</name>
</gene>
<dbReference type="EMBL" id="LAZR01008209">
    <property type="protein sequence ID" value="KKM80274.1"/>
    <property type="molecule type" value="Genomic_DNA"/>
</dbReference>
<proteinExistence type="predicted"/>
<dbReference type="AlphaFoldDB" id="A0A0F9KDH5"/>
<organism evidence="1">
    <name type="scientific">marine sediment metagenome</name>
    <dbReference type="NCBI Taxonomy" id="412755"/>
    <lineage>
        <taxon>unclassified sequences</taxon>
        <taxon>metagenomes</taxon>
        <taxon>ecological metagenomes</taxon>
    </lineage>
</organism>
<reference evidence="1" key="1">
    <citation type="journal article" date="2015" name="Nature">
        <title>Complex archaea that bridge the gap between prokaryotes and eukaryotes.</title>
        <authorList>
            <person name="Spang A."/>
            <person name="Saw J.H."/>
            <person name="Jorgensen S.L."/>
            <person name="Zaremba-Niedzwiedzka K."/>
            <person name="Martijn J."/>
            <person name="Lind A.E."/>
            <person name="van Eijk R."/>
            <person name="Schleper C."/>
            <person name="Guy L."/>
            <person name="Ettema T.J."/>
        </authorList>
    </citation>
    <scope>NUCLEOTIDE SEQUENCE</scope>
</reference>
<evidence type="ECO:0000313" key="1">
    <source>
        <dbReference type="EMBL" id="KKM80274.1"/>
    </source>
</evidence>
<name>A0A0F9KDH5_9ZZZZ</name>
<comment type="caution">
    <text evidence="1">The sequence shown here is derived from an EMBL/GenBank/DDBJ whole genome shotgun (WGS) entry which is preliminary data.</text>
</comment>
<protein>
    <submittedName>
        <fullName evidence="1">Uncharacterized protein</fullName>
    </submittedName>
</protein>